<evidence type="ECO:0000256" key="1">
    <source>
        <dbReference type="ARBA" id="ARBA00009865"/>
    </source>
</evidence>
<keyword evidence="5 6" id="KW-0326">Glycosidase</keyword>
<evidence type="ECO:0000256" key="2">
    <source>
        <dbReference type="ARBA" id="ARBA00022651"/>
    </source>
</evidence>
<keyword evidence="2" id="KW-0858">Xylan degradation</keyword>
<proteinExistence type="inferred from homology"/>
<gene>
    <name evidence="7" type="ORF">RQP52_15680</name>
</gene>
<evidence type="ECO:0000313" key="7">
    <source>
        <dbReference type="EMBL" id="MDU0202544.1"/>
    </source>
</evidence>
<dbReference type="Gene3D" id="2.115.10.20">
    <property type="entry name" value="Glycosyl hydrolase domain, family 43"/>
    <property type="match status" value="1"/>
</dbReference>
<reference evidence="7 8" key="1">
    <citation type="submission" date="2023-10" db="EMBL/GenBank/DDBJ databases">
        <title>Paenibacillus strain PFR10 Genome sequencing and assembly.</title>
        <authorList>
            <person name="Kim I."/>
        </authorList>
    </citation>
    <scope>NUCLEOTIDE SEQUENCE [LARGE SCALE GENOMIC DNA]</scope>
    <source>
        <strain evidence="7 8">PFR10</strain>
    </source>
</reference>
<dbReference type="PANTHER" id="PTHR43772:SF2">
    <property type="entry name" value="PUTATIVE (AFU_ORTHOLOGUE AFUA_2G04480)-RELATED"/>
    <property type="match status" value="1"/>
</dbReference>
<dbReference type="CDD" id="cd18827">
    <property type="entry name" value="GH43_XlnD-like"/>
    <property type="match status" value="1"/>
</dbReference>
<evidence type="ECO:0000256" key="5">
    <source>
        <dbReference type="ARBA" id="ARBA00023295"/>
    </source>
</evidence>
<dbReference type="InterPro" id="IPR006710">
    <property type="entry name" value="Glyco_hydro_43"/>
</dbReference>
<evidence type="ECO:0000256" key="4">
    <source>
        <dbReference type="ARBA" id="ARBA00023277"/>
    </source>
</evidence>
<dbReference type="Pfam" id="PF04616">
    <property type="entry name" value="Glyco_hydro_43"/>
    <property type="match status" value="1"/>
</dbReference>
<dbReference type="RefSeq" id="WP_315952707.1">
    <property type="nucleotide sequence ID" value="NZ_JAWCUD010000004.1"/>
</dbReference>
<dbReference type="PANTHER" id="PTHR43772">
    <property type="entry name" value="ENDO-1,4-BETA-XYLANASE"/>
    <property type="match status" value="1"/>
</dbReference>
<keyword evidence="2" id="KW-0624">Polysaccharide degradation</keyword>
<comment type="caution">
    <text evidence="7">The sequence shown here is derived from an EMBL/GenBank/DDBJ whole genome shotgun (WGS) entry which is preliminary data.</text>
</comment>
<protein>
    <submittedName>
        <fullName evidence="7">Glycoside hydrolase family 43 protein</fullName>
    </submittedName>
</protein>
<evidence type="ECO:0000256" key="6">
    <source>
        <dbReference type="RuleBase" id="RU361187"/>
    </source>
</evidence>
<dbReference type="InterPro" id="IPR052176">
    <property type="entry name" value="Glycosyl_Hydrlase_43_Enz"/>
</dbReference>
<accession>A0ABU3RE57</accession>
<keyword evidence="4" id="KW-0119">Carbohydrate metabolism</keyword>
<dbReference type="Proteomes" id="UP001260980">
    <property type="component" value="Unassembled WGS sequence"/>
</dbReference>
<keyword evidence="8" id="KW-1185">Reference proteome</keyword>
<comment type="similarity">
    <text evidence="1 6">Belongs to the glycosyl hydrolase 43 family.</text>
</comment>
<evidence type="ECO:0000313" key="8">
    <source>
        <dbReference type="Proteomes" id="UP001260980"/>
    </source>
</evidence>
<dbReference type="GO" id="GO:0016787">
    <property type="term" value="F:hydrolase activity"/>
    <property type="evidence" value="ECO:0007669"/>
    <property type="project" value="UniProtKB-KW"/>
</dbReference>
<organism evidence="7 8">
    <name type="scientific">Paenibacillus violae</name>
    <dbReference type="NCBI Taxonomy" id="3077234"/>
    <lineage>
        <taxon>Bacteria</taxon>
        <taxon>Bacillati</taxon>
        <taxon>Bacillota</taxon>
        <taxon>Bacilli</taxon>
        <taxon>Bacillales</taxon>
        <taxon>Paenibacillaceae</taxon>
        <taxon>Paenibacillus</taxon>
    </lineage>
</organism>
<evidence type="ECO:0000256" key="3">
    <source>
        <dbReference type="ARBA" id="ARBA00022801"/>
    </source>
</evidence>
<sequence>MPVITNPIVPGFYADPEARTYEGKHWIYATRSFTAYTDQMNLDAFSSTDLIHWDKHEAILEMSDFPWVWRAVWAPTIIENKGKYYLVFASNDIQSNDETGGLEIAVSDNSAGPFRGYLGKPLIDRFIHSAQPIDAHLFKDDDGTIYLYYGGWGHCNVAKMNEDMTGFVPFENGDTFLSVTPEGYVEGPCMIKNGDLYYFMWSMGSWVNGTYRVAYGTSDSPLGPFENKGTILQKQEPIAEGPGHHGYLYLPETDMWIIVYHRRLIGDTDPGSRVLCIDRLHFEDGAIMPVTMTDNWQTSDETRRNGR</sequence>
<dbReference type="EMBL" id="JAWCUD010000004">
    <property type="protein sequence ID" value="MDU0202544.1"/>
    <property type="molecule type" value="Genomic_DNA"/>
</dbReference>
<dbReference type="InterPro" id="IPR023296">
    <property type="entry name" value="Glyco_hydro_beta-prop_sf"/>
</dbReference>
<keyword evidence="3 6" id="KW-0378">Hydrolase</keyword>
<name>A0ABU3RE57_9BACL</name>
<dbReference type="SUPFAM" id="SSF75005">
    <property type="entry name" value="Arabinanase/levansucrase/invertase"/>
    <property type="match status" value="1"/>
</dbReference>